<proteinExistence type="predicted"/>
<accession>A0ACD3QNI9</accession>
<evidence type="ECO:0000313" key="1">
    <source>
        <dbReference type="EMBL" id="TMS08104.1"/>
    </source>
</evidence>
<dbReference type="EMBL" id="CM011690">
    <property type="protein sequence ID" value="TMS08104.1"/>
    <property type="molecule type" value="Genomic_DNA"/>
</dbReference>
<organism evidence="1 2">
    <name type="scientific">Larimichthys crocea</name>
    <name type="common">Large yellow croaker</name>
    <name type="synonym">Pseudosciaena crocea</name>
    <dbReference type="NCBI Taxonomy" id="215358"/>
    <lineage>
        <taxon>Eukaryota</taxon>
        <taxon>Metazoa</taxon>
        <taxon>Chordata</taxon>
        <taxon>Craniata</taxon>
        <taxon>Vertebrata</taxon>
        <taxon>Euteleostomi</taxon>
        <taxon>Actinopterygii</taxon>
        <taxon>Neopterygii</taxon>
        <taxon>Teleostei</taxon>
        <taxon>Neoteleostei</taxon>
        <taxon>Acanthomorphata</taxon>
        <taxon>Eupercaria</taxon>
        <taxon>Sciaenidae</taxon>
        <taxon>Larimichthys</taxon>
    </lineage>
</organism>
<evidence type="ECO:0000313" key="2">
    <source>
        <dbReference type="Proteomes" id="UP000793456"/>
    </source>
</evidence>
<comment type="caution">
    <text evidence="1">The sequence shown here is derived from an EMBL/GenBank/DDBJ whole genome shotgun (WGS) entry which is preliminary data.</text>
</comment>
<reference evidence="1" key="1">
    <citation type="submission" date="2018-11" db="EMBL/GenBank/DDBJ databases">
        <title>The sequence and de novo assembly of Larimichthys crocea genome using PacBio and Hi-C technologies.</title>
        <authorList>
            <person name="Xu P."/>
            <person name="Chen B."/>
            <person name="Zhou Z."/>
            <person name="Ke Q."/>
            <person name="Wu Y."/>
            <person name="Bai H."/>
            <person name="Pu F."/>
        </authorList>
    </citation>
    <scope>NUCLEOTIDE SEQUENCE</scope>
    <source>
        <tissue evidence="1">Muscle</tissue>
    </source>
</reference>
<gene>
    <name evidence="1" type="ORF">E3U43_005587</name>
</gene>
<protein>
    <submittedName>
        <fullName evidence="1">Uncharacterized protein</fullName>
    </submittedName>
</protein>
<dbReference type="Proteomes" id="UP000793456">
    <property type="component" value="Chromosome XVII"/>
</dbReference>
<sequence>MKGVVQKQPLPLTSSVDSEGISVGPPLSSRLTSLEGEEREEREEDCNDFFFPAKNSNSTPDAMQADEKVVDGGLLPDANGTDPNPGGQTDGSKWQKPRFSRKSLMKCCLVKWIIASTTQQGPGTGTS</sequence>
<name>A0ACD3QNI9_LARCR</name>
<keyword evidence="2" id="KW-1185">Reference proteome</keyword>